<feature type="chain" id="PRO_5017853614" description="Alpha-mannosidase" evidence="7">
    <location>
        <begin position="19"/>
        <end position="960"/>
    </location>
</feature>
<protein>
    <recommendedName>
        <fullName evidence="7">Alpha-mannosidase</fullName>
        <ecNumber evidence="7">3.2.1.-</ecNumber>
    </recommendedName>
</protein>
<dbReference type="OMA" id="QVMGIMQ"/>
<dbReference type="PANTHER" id="PTHR11607:SF3">
    <property type="entry name" value="LYSOSOMAL ALPHA-MANNOSIDASE"/>
    <property type="match status" value="1"/>
</dbReference>
<evidence type="ECO:0000256" key="4">
    <source>
        <dbReference type="ARBA" id="ARBA00022833"/>
    </source>
</evidence>
<dbReference type="InterPro" id="IPR011013">
    <property type="entry name" value="Gal_mutarotase_sf_dom"/>
</dbReference>
<dbReference type="AlphaFoldDB" id="A0A067C700"/>
<dbReference type="GO" id="GO:0030246">
    <property type="term" value="F:carbohydrate binding"/>
    <property type="evidence" value="ECO:0007669"/>
    <property type="project" value="InterPro"/>
</dbReference>
<dbReference type="InterPro" id="IPR027291">
    <property type="entry name" value="Glyco_hydro_38_N_sf"/>
</dbReference>
<keyword evidence="6 7" id="KW-0326">Glycosidase</keyword>
<evidence type="ECO:0000313" key="9">
    <source>
        <dbReference type="EMBL" id="KDO22316.1"/>
    </source>
</evidence>
<keyword evidence="2 7" id="KW-0479">Metal-binding</keyword>
<keyword evidence="7" id="KW-0732">Signal</keyword>
<accession>A0A067C700</accession>
<sequence length="960" mass="107359">MKKELTLLLMTTLALASAKPLPSCGTWQPTGPVGGHYKTSADVSGAKKLNVHLVPHTHDDPGWLLTVDQYFTLEVDYILESVITELLKNPDRRFMYIEQSFFQRWWREQTHEMKTIVKKLVKDGRLDLSVNGGWVMHDEAASHYSVMIDQTALGHGFLLHEFGVKPRIGWQIDPFGHSSTQGSLLSAGVDFDALYFARMDYQDYEKRKANKDLEFMWSPSPSRRETIFTGMIQDGYYAPHGFQFEEDGPIKDDPYLHDFNVCNKVKTFVEQSLERAKHTKGNHIFWPMGSDMTYQNGLKWFKNIDKLIHYANQEGRLNVFYSTLGNYTDLKLADKSLQWSTKTDDFFPYATRANAYWTGYFTSRPGLKRYARVANGILQTMRQLEVHATTSSNLLHLAASVSLVQHHDAISGTEKQRVSDDYAQRLSEGLASATTQLNHLLGALESPFATCLLANVSLCESSTSAAETFEVVVYNPLPFAHTFGVSVPIDTPRADVVLASTNAHVASAVVPYVPVHLDAKAAPHTLLLQADMPALSLMRFRVTKTKAVATTSTAANISILENDHIKATLDLTKGSLASLLDKASQTHVPMSTTFGYYQSYLKSDDVCSGAYIFRPNTSTLHAFPSVSSHGCDVVPLLQSCWFRFGNMGVLSYQLRPWDTSLVVEWTVGPIPIDDHQGKEVILRFDSNVASNKRWYTDSNGLEYVERVRDFRATWNLTLHNDEERVAANYVPITTGAYLRDDKVQLNVLTDRAQGCASLQDGQLDVMVHRRLLGDDHLGVSEALNETETIQLTNNQPRTQGLTVRGHFYVSVGSHEAAIERLRTTTYAQFVSPLVALRAGSGTFVETTPLGDVQWPANIGLTALHWTHPRCRLVRLSHLFAIHEHSEWSKPASVDLLQLVPGEKHVTVKELTLTANAVKELSPTTVTLQPMQVKSFELCVEGKHAPVYDGARSSLVDGLDF</sequence>
<keyword evidence="3 7" id="KW-0378">Hydrolase</keyword>
<dbReference type="InterPro" id="IPR050843">
    <property type="entry name" value="Glycosyl_Hydrlase_38"/>
</dbReference>
<keyword evidence="5" id="KW-1015">Disulfide bond</keyword>
<dbReference type="Gene3D" id="2.60.40.1180">
    <property type="entry name" value="Golgi alpha-mannosidase II"/>
    <property type="match status" value="1"/>
</dbReference>
<feature type="domain" description="Glycoside hydrolase family 38 central" evidence="8">
    <location>
        <begin position="355"/>
        <end position="426"/>
    </location>
</feature>
<dbReference type="SUPFAM" id="SSF88713">
    <property type="entry name" value="Glycoside hydrolase/deacetylase"/>
    <property type="match status" value="1"/>
</dbReference>
<dbReference type="InterPro" id="IPR028995">
    <property type="entry name" value="Glyco_hydro_57/38_cen_sf"/>
</dbReference>
<dbReference type="VEuPathDB" id="FungiDB:SPRG_12778"/>
<evidence type="ECO:0000313" key="10">
    <source>
        <dbReference type="Proteomes" id="UP000030745"/>
    </source>
</evidence>
<dbReference type="SMART" id="SM00872">
    <property type="entry name" value="Alpha-mann_mid"/>
    <property type="match status" value="1"/>
</dbReference>
<dbReference type="InterPro" id="IPR013780">
    <property type="entry name" value="Glyco_hydro_b"/>
</dbReference>
<dbReference type="GeneID" id="24134711"/>
<dbReference type="KEGG" id="spar:SPRG_12778"/>
<dbReference type="GO" id="GO:0046872">
    <property type="term" value="F:metal ion binding"/>
    <property type="evidence" value="ECO:0007669"/>
    <property type="project" value="UniProtKB-KW"/>
</dbReference>
<dbReference type="SUPFAM" id="SSF74650">
    <property type="entry name" value="Galactose mutarotase-like"/>
    <property type="match status" value="1"/>
</dbReference>
<dbReference type="EC" id="3.2.1.-" evidence="7"/>
<dbReference type="PANTHER" id="PTHR11607">
    <property type="entry name" value="ALPHA-MANNOSIDASE"/>
    <property type="match status" value="1"/>
</dbReference>
<gene>
    <name evidence="9" type="ORF">SPRG_12778</name>
</gene>
<dbReference type="InterPro" id="IPR011330">
    <property type="entry name" value="Glyco_hydro/deAcase_b/a-brl"/>
</dbReference>
<dbReference type="InterPro" id="IPR037094">
    <property type="entry name" value="Glyco_hydro_38_cen_sf"/>
</dbReference>
<dbReference type="Pfam" id="PF07748">
    <property type="entry name" value="Glyco_hydro_38C"/>
    <property type="match status" value="1"/>
</dbReference>
<dbReference type="FunFam" id="1.20.1270.50:FF:000003">
    <property type="entry name" value="Alpha-mannosidase"/>
    <property type="match status" value="1"/>
</dbReference>
<dbReference type="Gene3D" id="2.70.98.30">
    <property type="entry name" value="Golgi alpha-mannosidase II, domain 4"/>
    <property type="match status" value="1"/>
</dbReference>
<proteinExistence type="inferred from homology"/>
<comment type="cofactor">
    <cofactor evidence="7">
        <name>Zn(2+)</name>
        <dbReference type="ChEBI" id="CHEBI:29105"/>
    </cofactor>
    <text evidence="7">Binds 1 zinc ion per subunit.</text>
</comment>
<dbReference type="Gene3D" id="2.60.40.1360">
    <property type="match status" value="1"/>
</dbReference>
<dbReference type="Pfam" id="PF01074">
    <property type="entry name" value="Glyco_hydro_38N"/>
    <property type="match status" value="1"/>
</dbReference>
<dbReference type="GO" id="GO:0006013">
    <property type="term" value="P:mannose metabolic process"/>
    <property type="evidence" value="ECO:0007669"/>
    <property type="project" value="InterPro"/>
</dbReference>
<feature type="signal peptide" evidence="7">
    <location>
        <begin position="1"/>
        <end position="18"/>
    </location>
</feature>
<keyword evidence="10" id="KW-1185">Reference proteome</keyword>
<evidence type="ECO:0000256" key="2">
    <source>
        <dbReference type="ARBA" id="ARBA00022723"/>
    </source>
</evidence>
<evidence type="ECO:0000256" key="1">
    <source>
        <dbReference type="ARBA" id="ARBA00009792"/>
    </source>
</evidence>
<evidence type="ECO:0000256" key="3">
    <source>
        <dbReference type="ARBA" id="ARBA00022801"/>
    </source>
</evidence>
<comment type="similarity">
    <text evidence="1 7">Belongs to the glycosyl hydrolase 38 family.</text>
</comment>
<dbReference type="InterPro" id="IPR000602">
    <property type="entry name" value="Glyco_hydro_38_N"/>
</dbReference>
<evidence type="ECO:0000256" key="5">
    <source>
        <dbReference type="ARBA" id="ARBA00023157"/>
    </source>
</evidence>
<evidence type="ECO:0000256" key="6">
    <source>
        <dbReference type="ARBA" id="ARBA00023295"/>
    </source>
</evidence>
<dbReference type="Proteomes" id="UP000030745">
    <property type="component" value="Unassembled WGS sequence"/>
</dbReference>
<evidence type="ECO:0000259" key="8">
    <source>
        <dbReference type="SMART" id="SM00872"/>
    </source>
</evidence>
<dbReference type="SUPFAM" id="SSF88688">
    <property type="entry name" value="Families 57/38 glycoside transferase middle domain"/>
    <property type="match status" value="1"/>
</dbReference>
<dbReference type="OrthoDB" id="2016903at2759"/>
<evidence type="ECO:0000256" key="7">
    <source>
        <dbReference type="RuleBase" id="RU361199"/>
    </source>
</evidence>
<dbReference type="GO" id="GO:0004559">
    <property type="term" value="F:alpha-mannosidase activity"/>
    <property type="evidence" value="ECO:0007669"/>
    <property type="project" value="InterPro"/>
</dbReference>
<dbReference type="Pfam" id="PF09261">
    <property type="entry name" value="Alpha-mann_mid"/>
    <property type="match status" value="1"/>
</dbReference>
<organism evidence="9 10">
    <name type="scientific">Saprolegnia parasitica (strain CBS 223.65)</name>
    <dbReference type="NCBI Taxonomy" id="695850"/>
    <lineage>
        <taxon>Eukaryota</taxon>
        <taxon>Sar</taxon>
        <taxon>Stramenopiles</taxon>
        <taxon>Oomycota</taxon>
        <taxon>Saprolegniomycetes</taxon>
        <taxon>Saprolegniales</taxon>
        <taxon>Saprolegniaceae</taxon>
        <taxon>Saprolegnia</taxon>
    </lineage>
</organism>
<keyword evidence="4 7" id="KW-0862">Zinc</keyword>
<name>A0A067C700_SAPPC</name>
<dbReference type="EMBL" id="KK583270">
    <property type="protein sequence ID" value="KDO22316.1"/>
    <property type="molecule type" value="Genomic_DNA"/>
</dbReference>
<dbReference type="RefSeq" id="XP_012206952.1">
    <property type="nucleotide sequence ID" value="XM_012351562.1"/>
</dbReference>
<dbReference type="Gene3D" id="3.20.110.10">
    <property type="entry name" value="Glycoside hydrolase 38, N terminal domain"/>
    <property type="match status" value="1"/>
</dbReference>
<dbReference type="FunFam" id="1.20.1270.50:FF:000002">
    <property type="entry name" value="Alpha-mannosidase"/>
    <property type="match status" value="1"/>
</dbReference>
<dbReference type="InterPro" id="IPR011682">
    <property type="entry name" value="Glyco_hydro_38_C"/>
</dbReference>
<dbReference type="InterPro" id="IPR015341">
    <property type="entry name" value="Glyco_hydro_38_cen"/>
</dbReference>
<reference evidence="9 10" key="1">
    <citation type="journal article" date="2013" name="PLoS Genet.">
        <title>Distinctive expansion of potential virulence genes in the genome of the oomycete fish pathogen Saprolegnia parasitica.</title>
        <authorList>
            <person name="Jiang R.H."/>
            <person name="de Bruijn I."/>
            <person name="Haas B.J."/>
            <person name="Belmonte R."/>
            <person name="Lobach L."/>
            <person name="Christie J."/>
            <person name="van den Ackerveken G."/>
            <person name="Bottin A."/>
            <person name="Bulone V."/>
            <person name="Diaz-Moreno S.M."/>
            <person name="Dumas B."/>
            <person name="Fan L."/>
            <person name="Gaulin E."/>
            <person name="Govers F."/>
            <person name="Grenville-Briggs L.J."/>
            <person name="Horner N.R."/>
            <person name="Levin J.Z."/>
            <person name="Mammella M."/>
            <person name="Meijer H.J."/>
            <person name="Morris P."/>
            <person name="Nusbaum C."/>
            <person name="Oome S."/>
            <person name="Phillips A.J."/>
            <person name="van Rooyen D."/>
            <person name="Rzeszutek E."/>
            <person name="Saraiva M."/>
            <person name="Secombes C.J."/>
            <person name="Seidl M.F."/>
            <person name="Snel B."/>
            <person name="Stassen J.H."/>
            <person name="Sykes S."/>
            <person name="Tripathy S."/>
            <person name="van den Berg H."/>
            <person name="Vega-Arreguin J.C."/>
            <person name="Wawra S."/>
            <person name="Young S.K."/>
            <person name="Zeng Q."/>
            <person name="Dieguez-Uribeondo J."/>
            <person name="Russ C."/>
            <person name="Tyler B.M."/>
            <person name="van West P."/>
        </authorList>
    </citation>
    <scope>NUCLEOTIDE SEQUENCE [LARGE SCALE GENOMIC DNA]</scope>
    <source>
        <strain evidence="9 10">CBS 223.65</strain>
    </source>
</reference>
<dbReference type="CDD" id="cd10810">
    <property type="entry name" value="GH38N_AMII_LAM_like"/>
    <property type="match status" value="1"/>
</dbReference>
<dbReference type="Gene3D" id="1.20.1270.50">
    <property type="entry name" value="Glycoside hydrolase family 38, central domain"/>
    <property type="match status" value="2"/>
</dbReference>